<dbReference type="InterPro" id="IPR046866">
    <property type="entry name" value="FapA_N"/>
</dbReference>
<dbReference type="InterPro" id="IPR032782">
    <property type="entry name" value="KhpB_N"/>
</dbReference>
<reference evidence="2 3" key="1">
    <citation type="submission" date="2016-12" db="EMBL/GenBank/DDBJ databases">
        <title>Complete genome sequence of Clostridium kluyveri JZZ isolated from the pit mud of a Chinese flavor liquor-making factory.</title>
        <authorList>
            <person name="Wang Y."/>
        </authorList>
    </citation>
    <scope>NUCLEOTIDE SEQUENCE [LARGE SCALE GENOMIC DNA]</scope>
    <source>
        <strain evidence="2 3">JZZ</strain>
    </source>
</reference>
<accession>A0A1L5F8L2</accession>
<dbReference type="Pfam" id="PF03961">
    <property type="entry name" value="FapA"/>
    <property type="match status" value="1"/>
</dbReference>
<dbReference type="PANTHER" id="PTHR38032:SF1">
    <property type="entry name" value="RNA-BINDING PROTEIN KHPB N-TERMINAL DOMAIN-CONTAINING PROTEIN"/>
    <property type="match status" value="1"/>
</dbReference>
<feature type="domain" description="RNA-binding protein KhpB N-terminal" evidence="1">
    <location>
        <begin position="4"/>
        <end position="51"/>
    </location>
</feature>
<gene>
    <name evidence="2" type="ORF">BS101_11465</name>
</gene>
<dbReference type="PANTHER" id="PTHR38032">
    <property type="entry name" value="POLYMERASE-RELATED"/>
    <property type="match status" value="1"/>
</dbReference>
<dbReference type="Proteomes" id="UP000184604">
    <property type="component" value="Chromosome"/>
</dbReference>
<dbReference type="InterPro" id="IPR046865">
    <property type="entry name" value="FapA_b_solenoid"/>
</dbReference>
<protein>
    <recommendedName>
        <fullName evidence="1">RNA-binding protein KhpB N-terminal domain-containing protein</fullName>
    </recommendedName>
</protein>
<dbReference type="EMBL" id="CP018335">
    <property type="protein sequence ID" value="APM39317.1"/>
    <property type="molecule type" value="Genomic_DNA"/>
</dbReference>
<evidence type="ECO:0000313" key="3">
    <source>
        <dbReference type="Proteomes" id="UP000184604"/>
    </source>
</evidence>
<dbReference type="Pfam" id="PF20250">
    <property type="entry name" value="FapA_N"/>
    <property type="match status" value="1"/>
</dbReference>
<dbReference type="SMART" id="SM01245">
    <property type="entry name" value="Jag_N"/>
    <property type="match status" value="1"/>
</dbReference>
<proteinExistence type="predicted"/>
<dbReference type="RefSeq" id="WP_073538943.1">
    <property type="nucleotide sequence ID" value="NZ_CP018335.1"/>
</dbReference>
<evidence type="ECO:0000259" key="1">
    <source>
        <dbReference type="SMART" id="SM01245"/>
    </source>
</evidence>
<dbReference type="OrthoDB" id="1279at2"/>
<sequence length="650" mass="72500">MKKVFQDTSLENCLQLARYELNIPEDKLEYKVLENKKSFFRKKVVIEVTYDEEKGEGISREEEENKLNEDQGIVKVVEGKIIVKDPIDGEKPAVIVKGEHMSIFVDGVEIKGECEVLSSSNIEVILEENVPKRELKIDISQDAMEAYAKVNYTSKSVYVLKDTKESNKLNLEVHIVETVEPPKYNENDIKNELVSNKIVYGVIEENFKDVLQSGKRVLIAKGKKPVDGEDDVININFQDSVDFKEDVGGNVDFKSIGIVSTVKKGDIIAERHKGIEGENGFDVNGKTLKFKKAKHKKLTAGQGCMIKDEDKVEAVIEGKPFIKSGTFYVHQVHEISKDVDLSTGNIKFTGDVIVQGNVREGMEVECGGNLSIYKEVERAKIKAVGDILINGSIVGSEIYGGGDCVNKIKTIDHLAEFNVNLEEMIEAVKEIKMYDLLGKNKKDGEIIKVLLENKFKGLLKLGINIIADLNMDPEECEQSLGKEIVKIIRTSLMGMGPINIKNYSELNYLKEKIEAEIEHLNECLALPVNLTIAYCQDSHIESSGSVVITGKGEYISEITANESIEFLQERSVARGGILKAKKEIKCKIVGSMAGVSTVLHVEDEGHIWADIAYHNTIIKVGKKKLMLDSPSKNLHAYFNEGNIVVDKFLL</sequence>
<dbReference type="InterPro" id="IPR005646">
    <property type="entry name" value="FapA"/>
</dbReference>
<organism evidence="2 3">
    <name type="scientific">Clostridium kluyveri</name>
    <dbReference type="NCBI Taxonomy" id="1534"/>
    <lineage>
        <taxon>Bacteria</taxon>
        <taxon>Bacillati</taxon>
        <taxon>Bacillota</taxon>
        <taxon>Clostridia</taxon>
        <taxon>Eubacteriales</taxon>
        <taxon>Clostridiaceae</taxon>
        <taxon>Clostridium</taxon>
    </lineage>
</organism>
<evidence type="ECO:0000313" key="2">
    <source>
        <dbReference type="EMBL" id="APM39317.1"/>
    </source>
</evidence>
<dbReference type="AlphaFoldDB" id="A0A1L5F8L2"/>
<dbReference type="Pfam" id="PF14804">
    <property type="entry name" value="Jag_N"/>
    <property type="match status" value="1"/>
</dbReference>
<name>A0A1L5F8L2_CLOKL</name>